<dbReference type="GO" id="GO:0004141">
    <property type="term" value="F:dethiobiotin synthase activity"/>
    <property type="evidence" value="ECO:0007669"/>
    <property type="project" value="UniProtKB-EC"/>
</dbReference>
<protein>
    <recommendedName>
        <fullName evidence="9">ATP-dependent dethiobiotin synthetase BioD</fullName>
        <ecNumber evidence="9">6.3.3.3</ecNumber>
    </recommendedName>
    <alternativeName>
        <fullName evidence="9">DTB synthetase</fullName>
        <shortName evidence="9">DTBS</shortName>
    </alternativeName>
    <alternativeName>
        <fullName evidence="9">Dethiobiotin synthase</fullName>
    </alternativeName>
</protein>
<evidence type="ECO:0000256" key="2">
    <source>
        <dbReference type="ARBA" id="ARBA00022598"/>
    </source>
</evidence>
<evidence type="ECO:0000256" key="4">
    <source>
        <dbReference type="ARBA" id="ARBA00022741"/>
    </source>
</evidence>
<evidence type="ECO:0000256" key="7">
    <source>
        <dbReference type="ARBA" id="ARBA00022842"/>
    </source>
</evidence>
<keyword evidence="6 9" id="KW-0067">ATP-binding</keyword>
<dbReference type="InterPro" id="IPR004472">
    <property type="entry name" value="DTB_synth_BioD"/>
</dbReference>
<comment type="cofactor">
    <cofactor evidence="9">
        <name>Mg(2+)</name>
        <dbReference type="ChEBI" id="CHEBI:18420"/>
    </cofactor>
</comment>
<feature type="binding site" evidence="9">
    <location>
        <position position="18"/>
    </location>
    <ligand>
        <name>Mg(2+)</name>
        <dbReference type="ChEBI" id="CHEBI:18420"/>
    </ligand>
</feature>
<dbReference type="PIRSF" id="PIRSF006755">
    <property type="entry name" value="DTB_synth"/>
    <property type="match status" value="1"/>
</dbReference>
<dbReference type="Gene3D" id="3.40.50.300">
    <property type="entry name" value="P-loop containing nucleotide triphosphate hydrolases"/>
    <property type="match status" value="1"/>
</dbReference>
<dbReference type="InterPro" id="IPR027417">
    <property type="entry name" value="P-loop_NTPase"/>
</dbReference>
<keyword evidence="5 9" id="KW-0093">Biotin biosynthesis</keyword>
<proteinExistence type="inferred from homology"/>
<feature type="binding site" evidence="9">
    <location>
        <position position="54"/>
    </location>
    <ligand>
        <name>Mg(2+)</name>
        <dbReference type="ChEBI" id="CHEBI:18420"/>
    </ligand>
</feature>
<dbReference type="PANTHER" id="PTHR43210:SF2">
    <property type="entry name" value="ATP-DEPENDENT DETHIOBIOTIN SYNTHETASE BIOD 2"/>
    <property type="match status" value="1"/>
</dbReference>
<dbReference type="RefSeq" id="WP_371754363.1">
    <property type="nucleotide sequence ID" value="NZ_JAYJLD010000015.1"/>
</dbReference>
<reference evidence="10" key="1">
    <citation type="submission" date="2023-12" db="EMBL/GenBank/DDBJ databases">
        <title>Fervidustalea candida gen. nov., sp. nov., a novel member of the family Paenibacillaceae isolated from a geothermal area.</title>
        <authorList>
            <person name="Li W.-J."/>
            <person name="Jiao J.-Y."/>
            <person name="Chen Y."/>
        </authorList>
    </citation>
    <scope>NUCLEOTIDE SEQUENCE</scope>
    <source>
        <strain evidence="10">SYSU GA230002</strain>
    </source>
</reference>
<comment type="function">
    <text evidence="9">Catalyzes a mechanistically unusual reaction, the ATP-dependent insertion of CO2 between the N7 and N8 nitrogen atoms of 7,8-diaminopelargonic acid (DAPA, also called 7,8-diammoniononanoate) to form a ureido ring.</text>
</comment>
<comment type="subunit">
    <text evidence="9">Homodimer.</text>
</comment>
<dbReference type="EMBL" id="JAYJLD010000015">
    <property type="protein sequence ID" value="MEB3102241.1"/>
    <property type="molecule type" value="Genomic_DNA"/>
</dbReference>
<comment type="similarity">
    <text evidence="9">Belongs to the dethiobiotin synthetase family.</text>
</comment>
<feature type="binding site" evidence="9">
    <location>
        <position position="115"/>
    </location>
    <ligand>
        <name>Mg(2+)</name>
        <dbReference type="ChEBI" id="CHEBI:18420"/>
    </ligand>
</feature>
<feature type="active site" evidence="9">
    <location>
        <position position="40"/>
    </location>
</feature>
<keyword evidence="7 9" id="KW-0460">Magnesium</keyword>
<keyword evidence="11" id="KW-1185">Reference proteome</keyword>
<keyword evidence="1 9" id="KW-0963">Cytoplasm</keyword>
<evidence type="ECO:0000256" key="1">
    <source>
        <dbReference type="ARBA" id="ARBA00022490"/>
    </source>
</evidence>
<dbReference type="NCBIfam" id="TIGR00347">
    <property type="entry name" value="bioD"/>
    <property type="match status" value="1"/>
</dbReference>
<comment type="catalytic activity">
    <reaction evidence="9">
        <text>(7R,8S)-7,8-diammoniononanoate + CO2 + ATP = (4R,5S)-dethiobiotin + ADP + phosphate + 3 H(+)</text>
        <dbReference type="Rhea" id="RHEA:15805"/>
        <dbReference type="ChEBI" id="CHEBI:15378"/>
        <dbReference type="ChEBI" id="CHEBI:16526"/>
        <dbReference type="ChEBI" id="CHEBI:30616"/>
        <dbReference type="ChEBI" id="CHEBI:43474"/>
        <dbReference type="ChEBI" id="CHEBI:149469"/>
        <dbReference type="ChEBI" id="CHEBI:149473"/>
        <dbReference type="ChEBI" id="CHEBI:456216"/>
        <dbReference type="EC" id="6.3.3.3"/>
    </reaction>
</comment>
<dbReference type="PANTHER" id="PTHR43210">
    <property type="entry name" value="DETHIOBIOTIN SYNTHETASE"/>
    <property type="match status" value="1"/>
</dbReference>
<feature type="binding site" evidence="9">
    <location>
        <begin position="115"/>
        <end position="118"/>
    </location>
    <ligand>
        <name>ATP</name>
        <dbReference type="ChEBI" id="CHEBI:30616"/>
    </ligand>
</feature>
<comment type="caution">
    <text evidence="10">The sequence shown here is derived from an EMBL/GenBank/DDBJ whole genome shotgun (WGS) entry which is preliminary data.</text>
</comment>
<dbReference type="Proteomes" id="UP001310386">
    <property type="component" value="Unassembled WGS sequence"/>
</dbReference>
<dbReference type="CDD" id="cd03109">
    <property type="entry name" value="DTBS"/>
    <property type="match status" value="1"/>
</dbReference>
<evidence type="ECO:0000256" key="3">
    <source>
        <dbReference type="ARBA" id="ARBA00022723"/>
    </source>
</evidence>
<comment type="caution">
    <text evidence="9">Lacks conserved residue(s) required for the propagation of feature annotation.</text>
</comment>
<keyword evidence="2 9" id="KW-0436">Ligase</keyword>
<evidence type="ECO:0000256" key="5">
    <source>
        <dbReference type="ARBA" id="ARBA00022756"/>
    </source>
</evidence>
<keyword evidence="3 9" id="KW-0479">Metal-binding</keyword>
<sequence length="238" mass="25953">MAIKGWFVTGTDTGVGKTQIASGLAALAGNKLGTPVGLWKPVQSGVSPGSPEADSFRLKMGSGLPLDETELVTVSLPEPLAPWMAARRSGVELDFAALVEEGRRRLAKDPFLIVEGAGGITVPITSRELMADLALQLELPLVIVARPGLGTVNHTLLTVSYARSRGLEIFGVILNGCRNTDDPSVRENSMMIEHFGGVRVIGILPWFKHPTDANDRWDDWRTQWVERMERNLDLSDWL</sequence>
<organism evidence="10 11">
    <name type="scientific">Ferviditalea candida</name>
    <dbReference type="NCBI Taxonomy" id="3108399"/>
    <lineage>
        <taxon>Bacteria</taxon>
        <taxon>Bacillati</taxon>
        <taxon>Bacillota</taxon>
        <taxon>Bacilli</taxon>
        <taxon>Bacillales</taxon>
        <taxon>Paenibacillaceae</taxon>
        <taxon>Ferviditalea</taxon>
    </lineage>
</organism>
<comment type="subcellular location">
    <subcellularLocation>
        <location evidence="9">Cytoplasm</location>
    </subcellularLocation>
</comment>
<evidence type="ECO:0000313" key="11">
    <source>
        <dbReference type="Proteomes" id="UP001310386"/>
    </source>
</evidence>
<name>A0ABU5ZKR7_9BACL</name>
<accession>A0ABU5ZKR7</accession>
<dbReference type="EC" id="6.3.3.3" evidence="9"/>
<evidence type="ECO:0000256" key="9">
    <source>
        <dbReference type="HAMAP-Rule" id="MF_00336"/>
    </source>
</evidence>
<dbReference type="Pfam" id="PF13500">
    <property type="entry name" value="AAA_26"/>
    <property type="match status" value="1"/>
</dbReference>
<evidence type="ECO:0000313" key="10">
    <source>
        <dbReference type="EMBL" id="MEB3102241.1"/>
    </source>
</evidence>
<feature type="binding site" evidence="9">
    <location>
        <position position="44"/>
    </location>
    <ligand>
        <name>substrate</name>
    </ligand>
</feature>
<dbReference type="SUPFAM" id="SSF52540">
    <property type="entry name" value="P-loop containing nucleoside triphosphate hydrolases"/>
    <property type="match status" value="1"/>
</dbReference>
<dbReference type="HAMAP" id="MF_00336">
    <property type="entry name" value="BioD"/>
    <property type="match status" value="1"/>
</dbReference>
<feature type="binding site" evidence="9">
    <location>
        <position position="54"/>
    </location>
    <ligand>
        <name>ATP</name>
        <dbReference type="ChEBI" id="CHEBI:30616"/>
    </ligand>
</feature>
<comment type="catalytic activity">
    <reaction evidence="8">
        <text>(7R,8S)-8-amino-7-(carboxyamino)nonanoate + ATP = (4R,5S)-dethiobiotin + ADP + phosphate + H(+)</text>
        <dbReference type="Rhea" id="RHEA:63684"/>
        <dbReference type="ChEBI" id="CHEBI:15378"/>
        <dbReference type="ChEBI" id="CHEBI:30616"/>
        <dbReference type="ChEBI" id="CHEBI:43474"/>
        <dbReference type="ChEBI" id="CHEBI:149470"/>
        <dbReference type="ChEBI" id="CHEBI:149473"/>
        <dbReference type="ChEBI" id="CHEBI:456216"/>
    </reaction>
</comment>
<evidence type="ECO:0000256" key="6">
    <source>
        <dbReference type="ARBA" id="ARBA00022840"/>
    </source>
</evidence>
<evidence type="ECO:0000256" key="8">
    <source>
        <dbReference type="ARBA" id="ARBA00047386"/>
    </source>
</evidence>
<comment type="pathway">
    <text evidence="9">Cofactor biosynthesis; biotin biosynthesis; biotin from 7,8-diaminononanoate: step 1/2.</text>
</comment>
<keyword evidence="4 9" id="KW-0547">Nucleotide-binding</keyword>
<gene>
    <name evidence="9 10" type="primary">bioD</name>
    <name evidence="10" type="ORF">VF724_11265</name>
</gene>